<sequence length="128" mass="12869">MSAIGFSVMSDAEQVPFDAEAVGASVAGAVEPLAPAVGAVVAAVPDEPDPEVPDPDEPEVPAPAEELAAGEVGAVAGEPPDPAPALVANSTITTTTSRSTSPTISRRFQYTELGREPTGCLNDDMQPG</sequence>
<evidence type="ECO:0000256" key="1">
    <source>
        <dbReference type="SAM" id="MobiDB-lite"/>
    </source>
</evidence>
<dbReference type="EMBL" id="BAABAU010000001">
    <property type="protein sequence ID" value="GAA4266177.1"/>
    <property type="molecule type" value="Genomic_DNA"/>
</dbReference>
<reference evidence="3" key="1">
    <citation type="journal article" date="2019" name="Int. J. Syst. Evol. Microbiol.">
        <title>The Global Catalogue of Microorganisms (GCM) 10K type strain sequencing project: providing services to taxonomists for standard genome sequencing and annotation.</title>
        <authorList>
            <consortium name="The Broad Institute Genomics Platform"/>
            <consortium name="The Broad Institute Genome Sequencing Center for Infectious Disease"/>
            <person name="Wu L."/>
            <person name="Ma J."/>
        </authorList>
    </citation>
    <scope>NUCLEOTIDE SEQUENCE [LARGE SCALE GENOMIC DNA]</scope>
    <source>
        <strain evidence="3">JCM 17442</strain>
    </source>
</reference>
<comment type="caution">
    <text evidence="2">The sequence shown here is derived from an EMBL/GenBank/DDBJ whole genome shotgun (WGS) entry which is preliminary data.</text>
</comment>
<name>A0ABP8E1V2_9MICO</name>
<dbReference type="Proteomes" id="UP001501594">
    <property type="component" value="Unassembled WGS sequence"/>
</dbReference>
<keyword evidence="3" id="KW-1185">Reference proteome</keyword>
<protein>
    <submittedName>
        <fullName evidence="2">Uncharacterized protein</fullName>
    </submittedName>
</protein>
<proteinExistence type="predicted"/>
<evidence type="ECO:0000313" key="3">
    <source>
        <dbReference type="Proteomes" id="UP001501594"/>
    </source>
</evidence>
<feature type="region of interest" description="Disordered" evidence="1">
    <location>
        <begin position="91"/>
        <end position="128"/>
    </location>
</feature>
<evidence type="ECO:0000313" key="2">
    <source>
        <dbReference type="EMBL" id="GAA4266177.1"/>
    </source>
</evidence>
<gene>
    <name evidence="2" type="ORF">GCM10022256_17890</name>
</gene>
<feature type="compositionally biased region" description="Low complexity" evidence="1">
    <location>
        <begin position="91"/>
        <end position="107"/>
    </location>
</feature>
<accession>A0ABP8E1V2</accession>
<organism evidence="2 3">
    <name type="scientific">Frondihabitans peucedani</name>
    <dbReference type="NCBI Taxonomy" id="598626"/>
    <lineage>
        <taxon>Bacteria</taxon>
        <taxon>Bacillati</taxon>
        <taxon>Actinomycetota</taxon>
        <taxon>Actinomycetes</taxon>
        <taxon>Micrococcales</taxon>
        <taxon>Microbacteriaceae</taxon>
        <taxon>Frondihabitans</taxon>
    </lineage>
</organism>